<dbReference type="EMBL" id="MU007062">
    <property type="protein sequence ID" value="KAF2427177.1"/>
    <property type="molecule type" value="Genomic_DNA"/>
</dbReference>
<sequence length="439" mass="51184">MSLGTLGRLPPEIRNIIYEHVASDGLEILNDENRVRRNFSNWNQLAPSYVSRATHDEYISVYQKSAHAILTIGPRFDQHFNTSKWKKMLGRIKRRRSVTRCVCVTPTSLTIYLHGHRYWEDDNTFPRSEYNGLRVTVSTVLDAIQDGAASFYQHLKPVEIVYCVEFSKTIEFLRTRPNSHFLLVRQVFQHCTYTYDLSRLDSVTFPIKYDRLLSDSWIGMSLRWLIPLRCQYPADVSAVYHISDMQKVHPRHISLISLGNPTFAQISGEERLEKAIWNIRYFFRFHFFHALGRPQGNLFTLCYILLLVAFTKSLHVPHLAMALALQHDPNHKLINFTSTQLGIRPVVIEHDDMVHYFRMLHDYCRSCWVFLRSTWPGPVFTRTQLYSSMIFISGLALWLESTECRQIIVPWIGWSTTHCVLVSMCLGHAFGFFLLAMSI</sequence>
<accession>A0A9P4TWK2</accession>
<comment type="caution">
    <text evidence="2">The sequence shown here is derived from an EMBL/GenBank/DDBJ whole genome shotgun (WGS) entry which is preliminary data.</text>
</comment>
<proteinExistence type="predicted"/>
<evidence type="ECO:0000313" key="3">
    <source>
        <dbReference type="Proteomes" id="UP000800235"/>
    </source>
</evidence>
<evidence type="ECO:0000313" key="2">
    <source>
        <dbReference type="EMBL" id="KAF2427177.1"/>
    </source>
</evidence>
<keyword evidence="1" id="KW-1133">Transmembrane helix</keyword>
<dbReference type="AlphaFoldDB" id="A0A9P4TWK2"/>
<dbReference type="Proteomes" id="UP000800235">
    <property type="component" value="Unassembled WGS sequence"/>
</dbReference>
<feature type="transmembrane region" description="Helical" evidence="1">
    <location>
        <begin position="411"/>
        <end position="436"/>
    </location>
</feature>
<protein>
    <submittedName>
        <fullName evidence="2">Uncharacterized protein</fullName>
    </submittedName>
</protein>
<name>A0A9P4TWK2_9PEZI</name>
<organism evidence="2 3">
    <name type="scientific">Tothia fuscella</name>
    <dbReference type="NCBI Taxonomy" id="1048955"/>
    <lineage>
        <taxon>Eukaryota</taxon>
        <taxon>Fungi</taxon>
        <taxon>Dikarya</taxon>
        <taxon>Ascomycota</taxon>
        <taxon>Pezizomycotina</taxon>
        <taxon>Dothideomycetes</taxon>
        <taxon>Pleosporomycetidae</taxon>
        <taxon>Venturiales</taxon>
        <taxon>Cylindrosympodiaceae</taxon>
        <taxon>Tothia</taxon>
    </lineage>
</organism>
<keyword evidence="1" id="KW-0812">Transmembrane</keyword>
<reference evidence="2" key="1">
    <citation type="journal article" date="2020" name="Stud. Mycol.">
        <title>101 Dothideomycetes genomes: a test case for predicting lifestyles and emergence of pathogens.</title>
        <authorList>
            <person name="Haridas S."/>
            <person name="Albert R."/>
            <person name="Binder M."/>
            <person name="Bloem J."/>
            <person name="Labutti K."/>
            <person name="Salamov A."/>
            <person name="Andreopoulos B."/>
            <person name="Baker S."/>
            <person name="Barry K."/>
            <person name="Bills G."/>
            <person name="Bluhm B."/>
            <person name="Cannon C."/>
            <person name="Castanera R."/>
            <person name="Culley D."/>
            <person name="Daum C."/>
            <person name="Ezra D."/>
            <person name="Gonzalez J."/>
            <person name="Henrissat B."/>
            <person name="Kuo A."/>
            <person name="Liang C."/>
            <person name="Lipzen A."/>
            <person name="Lutzoni F."/>
            <person name="Magnuson J."/>
            <person name="Mondo S."/>
            <person name="Nolan M."/>
            <person name="Ohm R."/>
            <person name="Pangilinan J."/>
            <person name="Park H.-J."/>
            <person name="Ramirez L."/>
            <person name="Alfaro M."/>
            <person name="Sun H."/>
            <person name="Tritt A."/>
            <person name="Yoshinaga Y."/>
            <person name="Zwiers L.-H."/>
            <person name="Turgeon B."/>
            <person name="Goodwin S."/>
            <person name="Spatafora J."/>
            <person name="Crous P."/>
            <person name="Grigoriev I."/>
        </authorList>
    </citation>
    <scope>NUCLEOTIDE SEQUENCE</scope>
    <source>
        <strain evidence="2">CBS 130266</strain>
    </source>
</reference>
<evidence type="ECO:0000256" key="1">
    <source>
        <dbReference type="SAM" id="Phobius"/>
    </source>
</evidence>
<keyword evidence="3" id="KW-1185">Reference proteome</keyword>
<gene>
    <name evidence="2" type="ORF">EJ08DRAFT_366074</name>
</gene>
<keyword evidence="1" id="KW-0472">Membrane</keyword>